<evidence type="ECO:0008006" key="4">
    <source>
        <dbReference type="Google" id="ProtNLM"/>
    </source>
</evidence>
<keyword evidence="3" id="KW-1185">Reference proteome</keyword>
<name>A0A8E2I5S7_9BACI</name>
<organism evidence="2 3">
    <name type="scientific">Heyndrickxia oleronia</name>
    <dbReference type="NCBI Taxonomy" id="38875"/>
    <lineage>
        <taxon>Bacteria</taxon>
        <taxon>Bacillati</taxon>
        <taxon>Bacillota</taxon>
        <taxon>Bacilli</taxon>
        <taxon>Bacillales</taxon>
        <taxon>Bacillaceae</taxon>
        <taxon>Heyndrickxia</taxon>
    </lineage>
</organism>
<feature type="signal peptide" evidence="1">
    <location>
        <begin position="1"/>
        <end position="23"/>
    </location>
</feature>
<dbReference type="EMBL" id="MTLA01000220">
    <property type="protein sequence ID" value="OOP67202.1"/>
    <property type="molecule type" value="Genomic_DNA"/>
</dbReference>
<accession>A0A8E2I5S7</accession>
<sequence>MKRINLIILLLLNVIGSNEKAYANTNNFPRPFEEIFPEVGYKSVEEAIKEFEDYFKQDLKLPLRQPPITFTHQFGRFSNLEGDSNDSFEVKFISDKSPENHYKINVHPIKHKISIPDKHVLKLVKLKNGNDATYMNVSGFNILVFERDNWQYFLSIDKRLSRKVTLEMLIDIADSIDY</sequence>
<keyword evidence="1" id="KW-0732">Signal</keyword>
<feature type="chain" id="PRO_5034788175" description="DUF4367 domain-containing protein" evidence="1">
    <location>
        <begin position="24"/>
        <end position="178"/>
    </location>
</feature>
<comment type="caution">
    <text evidence="2">The sequence shown here is derived from an EMBL/GenBank/DDBJ whole genome shotgun (WGS) entry which is preliminary data.</text>
</comment>
<proteinExistence type="predicted"/>
<dbReference type="AlphaFoldDB" id="A0A8E2I5S7"/>
<gene>
    <name evidence="2" type="ORF">BWZ43_17040</name>
</gene>
<protein>
    <recommendedName>
        <fullName evidence="4">DUF4367 domain-containing protein</fullName>
    </recommendedName>
</protein>
<evidence type="ECO:0000256" key="1">
    <source>
        <dbReference type="SAM" id="SignalP"/>
    </source>
</evidence>
<dbReference type="RefSeq" id="WP_078110782.1">
    <property type="nucleotide sequence ID" value="NZ_CP065424.1"/>
</dbReference>
<dbReference type="Proteomes" id="UP000189761">
    <property type="component" value="Unassembled WGS sequence"/>
</dbReference>
<reference evidence="2 3" key="1">
    <citation type="submission" date="2017-01" db="EMBL/GenBank/DDBJ databases">
        <title>Draft genome sequence of Bacillus oleronius.</title>
        <authorList>
            <person name="Allam M."/>
        </authorList>
    </citation>
    <scope>NUCLEOTIDE SEQUENCE [LARGE SCALE GENOMIC DNA]</scope>
    <source>
        <strain evidence="2 3">DSM 9356</strain>
    </source>
</reference>
<evidence type="ECO:0000313" key="2">
    <source>
        <dbReference type="EMBL" id="OOP67202.1"/>
    </source>
</evidence>
<evidence type="ECO:0000313" key="3">
    <source>
        <dbReference type="Proteomes" id="UP000189761"/>
    </source>
</evidence>